<dbReference type="Proteomes" id="UP000186583">
    <property type="component" value="Unassembled WGS sequence"/>
</dbReference>
<dbReference type="GO" id="GO:0070860">
    <property type="term" value="C:RNA polymerase I core factor complex"/>
    <property type="evidence" value="ECO:0007669"/>
    <property type="project" value="TreeGrafter"/>
</dbReference>
<feature type="compositionally biased region" description="Basic and acidic residues" evidence="1">
    <location>
        <begin position="107"/>
        <end position="116"/>
    </location>
</feature>
<proteinExistence type="predicted"/>
<dbReference type="OrthoDB" id="2159786at2759"/>
<feature type="compositionally biased region" description="Polar residues" evidence="1">
    <location>
        <begin position="25"/>
        <end position="44"/>
    </location>
</feature>
<dbReference type="EMBL" id="MPGH01000034">
    <property type="protein sequence ID" value="OLN95608.1"/>
    <property type="molecule type" value="Genomic_DNA"/>
</dbReference>
<accession>A0A1Q8S2C5</accession>
<evidence type="ECO:0000313" key="2">
    <source>
        <dbReference type="EMBL" id="OLN95608.1"/>
    </source>
</evidence>
<comment type="caution">
    <text evidence="2">The sequence shown here is derived from an EMBL/GenBank/DDBJ whole genome shotgun (WGS) entry which is preliminary data.</text>
</comment>
<name>A0A1Q8S2C5_9PEZI</name>
<dbReference type="GO" id="GO:0042790">
    <property type="term" value="P:nucleolar large rRNA transcription by RNA polymerase I"/>
    <property type="evidence" value="ECO:0007669"/>
    <property type="project" value="TreeGrafter"/>
</dbReference>
<evidence type="ECO:0008006" key="4">
    <source>
        <dbReference type="Google" id="ProtNLM"/>
    </source>
</evidence>
<evidence type="ECO:0000313" key="3">
    <source>
        <dbReference type="Proteomes" id="UP000186583"/>
    </source>
</evidence>
<gene>
    <name evidence="2" type="ORF">CCHL11_04849</name>
</gene>
<reference evidence="2 3" key="1">
    <citation type="submission" date="2016-11" db="EMBL/GenBank/DDBJ databases">
        <title>Draft Genome Assembly of Colletotrichum chlorophyti a pathogen of herbaceous plants.</title>
        <authorList>
            <person name="Gan P."/>
            <person name="Narusaka M."/>
            <person name="Tsushima A."/>
            <person name="Narusaka Y."/>
            <person name="Takano Y."/>
            <person name="Shirasu K."/>
        </authorList>
    </citation>
    <scope>NUCLEOTIDE SEQUENCE [LARGE SCALE GENOMIC DNA]</scope>
    <source>
        <strain evidence="2 3">NTL11</strain>
    </source>
</reference>
<feature type="region of interest" description="Disordered" evidence="1">
    <location>
        <begin position="1"/>
        <end position="133"/>
    </location>
</feature>
<dbReference type="STRING" id="708187.A0A1Q8S2C5"/>
<organism evidence="2 3">
    <name type="scientific">Colletotrichum chlorophyti</name>
    <dbReference type="NCBI Taxonomy" id="708187"/>
    <lineage>
        <taxon>Eukaryota</taxon>
        <taxon>Fungi</taxon>
        <taxon>Dikarya</taxon>
        <taxon>Ascomycota</taxon>
        <taxon>Pezizomycotina</taxon>
        <taxon>Sordariomycetes</taxon>
        <taxon>Hypocreomycetidae</taxon>
        <taxon>Glomerellales</taxon>
        <taxon>Glomerellaceae</taxon>
        <taxon>Colletotrichum</taxon>
    </lineage>
</organism>
<evidence type="ECO:0000256" key="1">
    <source>
        <dbReference type="SAM" id="MobiDB-lite"/>
    </source>
</evidence>
<feature type="compositionally biased region" description="Low complexity" evidence="1">
    <location>
        <begin position="12"/>
        <end position="24"/>
    </location>
</feature>
<keyword evidence="3" id="KW-1185">Reference proteome</keyword>
<sequence>MSHPASSRKRSASVLSLSDSQGSSRPQLSSDSINPLSHTPSVLRQLQLAGLAETDHLPSTSQPNFPHRAWRDTGAPRRRGGSGAATPFKPLESDGLEEINDDDDEDHQPGDENADGRRRRRKRDGEVRARYASEKSPFRPLVSAVYDFLDRGDVTNAKRAFGVLARSHVHGRPVDIRRNDYWALGAEILMREGAESNSTEGGVEKEAYPAANIPRVREYFQDLIQRYPYNFKYRNAVSAIDFWPALLSYEVYQVHARHAASLRRLERESEDWEDDSWQEPSSLVGGDSMITDASGWQPDGRDRKLRQARDQLRLRTLDALREVAGRMDDLLEDRPYSHSREMLRLRGMVSLYIGDLLIPAHTHREGQMAEAQARREAERNNARFRFQKMVENGGRPDTFVQELLAPVDQEDGPLLPVFSSLPIREYRTAS</sequence>
<dbReference type="AlphaFoldDB" id="A0A1Q8S2C5"/>
<feature type="compositionally biased region" description="Acidic residues" evidence="1">
    <location>
        <begin position="94"/>
        <end position="106"/>
    </location>
</feature>
<dbReference type="PANTHER" id="PTHR28244:SF1">
    <property type="entry name" value="RNA POLYMERASE I-SPECIFIC TRANSCRIPTION INITIATION FACTOR RRN11"/>
    <property type="match status" value="1"/>
</dbReference>
<feature type="compositionally biased region" description="Basic and acidic residues" evidence="1">
    <location>
        <begin position="123"/>
        <end position="133"/>
    </location>
</feature>
<feature type="compositionally biased region" description="Basic residues" evidence="1">
    <location>
        <begin position="1"/>
        <end position="11"/>
    </location>
</feature>
<protein>
    <recommendedName>
        <fullName evidence="4">RNA polymerase I-specific transcription initiation factor rrn11</fullName>
    </recommendedName>
</protein>
<dbReference type="GO" id="GO:0017025">
    <property type="term" value="F:TBP-class protein binding"/>
    <property type="evidence" value="ECO:0007669"/>
    <property type="project" value="TreeGrafter"/>
</dbReference>
<dbReference type="PANTHER" id="PTHR28244">
    <property type="entry name" value="RNA POLYMERASE I-SPECIFIC TRANSCRIPTION INITIATION FACTOR RRN11"/>
    <property type="match status" value="1"/>
</dbReference>
<dbReference type="InterPro" id="IPR053029">
    <property type="entry name" value="RNA_pol_I-specific_init_factor"/>
</dbReference>
<dbReference type="GO" id="GO:0001164">
    <property type="term" value="F:RNA polymerase I core promoter sequence-specific DNA binding"/>
    <property type="evidence" value="ECO:0007669"/>
    <property type="project" value="TreeGrafter"/>
</dbReference>
<feature type="region of interest" description="Disordered" evidence="1">
    <location>
        <begin position="275"/>
        <end position="302"/>
    </location>
</feature>